<dbReference type="GO" id="GO:0005829">
    <property type="term" value="C:cytosol"/>
    <property type="evidence" value="ECO:0007669"/>
    <property type="project" value="TreeGrafter"/>
</dbReference>
<evidence type="ECO:0000256" key="7">
    <source>
        <dbReference type="ARBA" id="ARBA00023239"/>
    </source>
</evidence>
<accession>A0A2M9ZB64</accession>
<dbReference type="RefSeq" id="WP_100759116.1">
    <property type="nucleotide sequence ID" value="NZ_NPDT01000004.1"/>
</dbReference>
<evidence type="ECO:0000313" key="12">
    <source>
        <dbReference type="Proteomes" id="UP000231912"/>
    </source>
</evidence>
<comment type="pathway">
    <text evidence="2 9">Amino-acid biosynthesis; L-tryptophan biosynthesis; L-tryptophan from chorismate: step 5/5.</text>
</comment>
<keyword evidence="5 9" id="KW-0822">Tryptophan biosynthesis</keyword>
<dbReference type="InterPro" id="IPR013785">
    <property type="entry name" value="Aldolase_TIM"/>
</dbReference>
<dbReference type="GO" id="GO:0004834">
    <property type="term" value="F:tryptophan synthase activity"/>
    <property type="evidence" value="ECO:0007669"/>
    <property type="project" value="UniProtKB-UniRule"/>
</dbReference>
<sequence>MSAIRSVFSENKSAFIPYISLGDPNYDLCVDWADALIRGGADILELGIPFSDPVADGPVIQKAFKRALGNPFSMEKILETTEKIHSLHPHIPLVYLTYFNPIHHYGFERFAEKAKIAGIQGMIIPDLPYDTPETDDLFKSLRRRGVDLIHLVTPATAVSRMKGIRDFASGFIYYVTSYGVTGERKAVSDGLEDRIRLTKSIFSLPVSAGFGISSPDQASEISEYADGIIIGSAVQRIIEENGSDPSVCRKKLEEYALSISRSLRGNK</sequence>
<feature type="active site" description="Proton acceptor" evidence="9">
    <location>
        <position position="45"/>
    </location>
</feature>
<dbReference type="UniPathway" id="UPA00035">
    <property type="reaction ID" value="UER00044"/>
</dbReference>
<protein>
    <recommendedName>
        <fullName evidence="9">Tryptophan synthase alpha chain</fullName>
        <ecNumber evidence="9">4.2.1.20</ecNumber>
    </recommendedName>
</protein>
<reference evidence="11 12" key="1">
    <citation type="submission" date="2017-07" db="EMBL/GenBank/DDBJ databases">
        <title>Leptospira spp. isolated from tropical soils.</title>
        <authorList>
            <person name="Thibeaux R."/>
            <person name="Iraola G."/>
            <person name="Ferres I."/>
            <person name="Bierque E."/>
            <person name="Girault D."/>
            <person name="Soupe-Gilbert M.-E."/>
            <person name="Picardeau M."/>
            <person name="Goarant C."/>
        </authorList>
    </citation>
    <scope>NUCLEOTIDE SEQUENCE [LARGE SCALE GENOMIC DNA]</scope>
    <source>
        <strain evidence="11 12">FH2-C-A2</strain>
    </source>
</reference>
<comment type="catalytic activity">
    <reaction evidence="8 9">
        <text>(1S,2R)-1-C-(indol-3-yl)glycerol 3-phosphate + L-serine = D-glyceraldehyde 3-phosphate + L-tryptophan + H2O</text>
        <dbReference type="Rhea" id="RHEA:10532"/>
        <dbReference type="ChEBI" id="CHEBI:15377"/>
        <dbReference type="ChEBI" id="CHEBI:33384"/>
        <dbReference type="ChEBI" id="CHEBI:57912"/>
        <dbReference type="ChEBI" id="CHEBI:58866"/>
        <dbReference type="ChEBI" id="CHEBI:59776"/>
        <dbReference type="EC" id="4.2.1.20"/>
    </reaction>
</comment>
<dbReference type="HAMAP" id="MF_00131">
    <property type="entry name" value="Trp_synth_alpha"/>
    <property type="match status" value="1"/>
</dbReference>
<keyword evidence="6 9" id="KW-0057">Aromatic amino acid biosynthesis</keyword>
<evidence type="ECO:0000256" key="6">
    <source>
        <dbReference type="ARBA" id="ARBA00023141"/>
    </source>
</evidence>
<keyword evidence="4 9" id="KW-0028">Amino-acid biosynthesis</keyword>
<comment type="caution">
    <text evidence="11">The sequence shown here is derived from an EMBL/GenBank/DDBJ whole genome shotgun (WGS) entry which is preliminary data.</text>
</comment>
<evidence type="ECO:0000256" key="2">
    <source>
        <dbReference type="ARBA" id="ARBA00004733"/>
    </source>
</evidence>
<evidence type="ECO:0000256" key="9">
    <source>
        <dbReference type="HAMAP-Rule" id="MF_00131"/>
    </source>
</evidence>
<name>A0A2M9ZB64_9LEPT</name>
<evidence type="ECO:0000256" key="4">
    <source>
        <dbReference type="ARBA" id="ARBA00022605"/>
    </source>
</evidence>
<dbReference type="InterPro" id="IPR011060">
    <property type="entry name" value="RibuloseP-bd_barrel"/>
</dbReference>
<dbReference type="CDD" id="cd04724">
    <property type="entry name" value="Tryptophan_synthase_alpha"/>
    <property type="match status" value="1"/>
</dbReference>
<comment type="similarity">
    <text evidence="9 10">Belongs to the TrpA family.</text>
</comment>
<gene>
    <name evidence="9" type="primary">trpA</name>
    <name evidence="11" type="ORF">CH371_12135</name>
</gene>
<dbReference type="AlphaFoldDB" id="A0A2M9ZB64"/>
<feature type="active site" description="Proton acceptor" evidence="9">
    <location>
        <position position="56"/>
    </location>
</feature>
<dbReference type="Pfam" id="PF00290">
    <property type="entry name" value="Trp_syntA"/>
    <property type="match status" value="1"/>
</dbReference>
<dbReference type="SUPFAM" id="SSF51366">
    <property type="entry name" value="Ribulose-phoshate binding barrel"/>
    <property type="match status" value="1"/>
</dbReference>
<dbReference type="EC" id="4.2.1.20" evidence="9"/>
<dbReference type="EMBL" id="NPDT01000004">
    <property type="protein sequence ID" value="PJZ65671.1"/>
    <property type="molecule type" value="Genomic_DNA"/>
</dbReference>
<dbReference type="Gene3D" id="3.20.20.70">
    <property type="entry name" value="Aldolase class I"/>
    <property type="match status" value="1"/>
</dbReference>
<evidence type="ECO:0000256" key="1">
    <source>
        <dbReference type="ARBA" id="ARBA00003365"/>
    </source>
</evidence>
<evidence type="ECO:0000256" key="10">
    <source>
        <dbReference type="RuleBase" id="RU003662"/>
    </source>
</evidence>
<proteinExistence type="inferred from homology"/>
<evidence type="ECO:0000256" key="3">
    <source>
        <dbReference type="ARBA" id="ARBA00011270"/>
    </source>
</evidence>
<keyword evidence="7 9" id="KW-0456">Lyase</keyword>
<dbReference type="PANTHER" id="PTHR43406">
    <property type="entry name" value="TRYPTOPHAN SYNTHASE, ALPHA CHAIN"/>
    <property type="match status" value="1"/>
</dbReference>
<dbReference type="FunFam" id="3.20.20.70:FF:000037">
    <property type="entry name" value="Tryptophan synthase alpha chain"/>
    <property type="match status" value="1"/>
</dbReference>
<dbReference type="Proteomes" id="UP000231912">
    <property type="component" value="Unassembled WGS sequence"/>
</dbReference>
<organism evidence="11 12">
    <name type="scientific">Leptospira wolffii</name>
    <dbReference type="NCBI Taxonomy" id="409998"/>
    <lineage>
        <taxon>Bacteria</taxon>
        <taxon>Pseudomonadati</taxon>
        <taxon>Spirochaetota</taxon>
        <taxon>Spirochaetia</taxon>
        <taxon>Leptospirales</taxon>
        <taxon>Leptospiraceae</taxon>
        <taxon>Leptospira</taxon>
    </lineage>
</organism>
<evidence type="ECO:0000313" key="11">
    <source>
        <dbReference type="EMBL" id="PJZ65671.1"/>
    </source>
</evidence>
<dbReference type="InterPro" id="IPR002028">
    <property type="entry name" value="Trp_synthase_suA"/>
</dbReference>
<dbReference type="PANTHER" id="PTHR43406:SF1">
    <property type="entry name" value="TRYPTOPHAN SYNTHASE ALPHA CHAIN, CHLOROPLASTIC"/>
    <property type="match status" value="1"/>
</dbReference>
<comment type="function">
    <text evidence="1 9">The alpha subunit is responsible for the aldol cleavage of indoleglycerol phosphate to indole and glyceraldehyde 3-phosphate.</text>
</comment>
<dbReference type="InterPro" id="IPR018204">
    <property type="entry name" value="Trp_synthase_alpha_AS"/>
</dbReference>
<evidence type="ECO:0000256" key="5">
    <source>
        <dbReference type="ARBA" id="ARBA00022822"/>
    </source>
</evidence>
<comment type="subunit">
    <text evidence="3 9">Tetramer of two alpha and two beta chains.</text>
</comment>
<evidence type="ECO:0000256" key="8">
    <source>
        <dbReference type="ARBA" id="ARBA00049047"/>
    </source>
</evidence>
<dbReference type="NCBIfam" id="TIGR00262">
    <property type="entry name" value="trpA"/>
    <property type="match status" value="1"/>
</dbReference>
<dbReference type="PROSITE" id="PS00167">
    <property type="entry name" value="TRP_SYNTHASE_ALPHA"/>
    <property type="match status" value="1"/>
</dbReference>